<feature type="chain" id="PRO_5022160753" evidence="1">
    <location>
        <begin position="39"/>
        <end position="448"/>
    </location>
</feature>
<dbReference type="PROSITE" id="PS51318">
    <property type="entry name" value="TAT"/>
    <property type="match status" value="1"/>
</dbReference>
<evidence type="ECO:0000259" key="2">
    <source>
        <dbReference type="Pfam" id="PF01408"/>
    </source>
</evidence>
<dbReference type="PANTHER" id="PTHR43818:SF5">
    <property type="entry name" value="OXIDOREDUCTASE FAMILY PROTEIN"/>
    <property type="match status" value="1"/>
</dbReference>
<dbReference type="SUPFAM" id="SSF55347">
    <property type="entry name" value="Glyceraldehyde-3-phosphate dehydrogenase-like, C-terminal domain"/>
    <property type="match status" value="1"/>
</dbReference>
<dbReference type="InterPro" id="IPR000683">
    <property type="entry name" value="Gfo/Idh/MocA-like_OxRdtase_N"/>
</dbReference>
<dbReference type="Proteomes" id="UP000317429">
    <property type="component" value="Chromosome"/>
</dbReference>
<dbReference type="Gene3D" id="3.40.50.720">
    <property type="entry name" value="NAD(P)-binding Rossmann-like Domain"/>
    <property type="match status" value="1"/>
</dbReference>
<dbReference type="OrthoDB" id="9788246at2"/>
<dbReference type="Pfam" id="PF19051">
    <property type="entry name" value="GFO_IDH_MocA_C2"/>
    <property type="match status" value="1"/>
</dbReference>
<sequence precursor="true">MKPHLQDQHPRTTRRGFLRTAAALTAAPGFALTAPAFANLAKNDRPRIGCIGLGSMGTGDAADHARFGDVVAVCDVDSLRREKAKHDQVIGKGRADSYADYRRVLDRKDVDVVSIVTPDHWHVKIAIEALLAGKHVFCQKPLTLTLEENRLIRAACKKHPDRVFVVGTQQRSDRDRFLRAVNMVQQGLLGRITKVTAGIDGSPTGGPFTPESPPENLNWNAWLGPAPLVDFMTRRCHYEFRWWYEYSGGKFTDWGAHHVDIALWALGLNKEGAGPVAVDGSDARHPLPMKDGYPTVDNCYNTSHDFNVISKFHQGPELHLTSRGDNGILFEGEEGRLFVNRGKITGTPIKENWDAGKFGDDQLRELYGNKPFEGHKENFYRCIREGGLPVSDVYSHVQAMSVCHLSAIAARLGRQIAWDPKSEQITGDQQAASMMARVARPGFEVQSS</sequence>
<dbReference type="GO" id="GO:0000166">
    <property type="term" value="F:nucleotide binding"/>
    <property type="evidence" value="ECO:0007669"/>
    <property type="project" value="InterPro"/>
</dbReference>
<dbReference type="InterPro" id="IPR036291">
    <property type="entry name" value="NAD(P)-bd_dom_sf"/>
</dbReference>
<organism evidence="4 5">
    <name type="scientific">Pirellulimonas nuda</name>
    <dbReference type="NCBI Taxonomy" id="2528009"/>
    <lineage>
        <taxon>Bacteria</taxon>
        <taxon>Pseudomonadati</taxon>
        <taxon>Planctomycetota</taxon>
        <taxon>Planctomycetia</taxon>
        <taxon>Pirellulales</taxon>
        <taxon>Lacipirellulaceae</taxon>
        <taxon>Pirellulimonas</taxon>
    </lineage>
</organism>
<reference evidence="4 5" key="1">
    <citation type="submission" date="2019-02" db="EMBL/GenBank/DDBJ databases">
        <title>Deep-cultivation of Planctomycetes and their phenomic and genomic characterization uncovers novel biology.</title>
        <authorList>
            <person name="Wiegand S."/>
            <person name="Jogler M."/>
            <person name="Boedeker C."/>
            <person name="Pinto D."/>
            <person name="Vollmers J."/>
            <person name="Rivas-Marin E."/>
            <person name="Kohn T."/>
            <person name="Peeters S.H."/>
            <person name="Heuer A."/>
            <person name="Rast P."/>
            <person name="Oberbeckmann S."/>
            <person name="Bunk B."/>
            <person name="Jeske O."/>
            <person name="Meyerdierks A."/>
            <person name="Storesund J.E."/>
            <person name="Kallscheuer N."/>
            <person name="Luecker S."/>
            <person name="Lage O.M."/>
            <person name="Pohl T."/>
            <person name="Merkel B.J."/>
            <person name="Hornburger P."/>
            <person name="Mueller R.-W."/>
            <person name="Bruemmer F."/>
            <person name="Labrenz M."/>
            <person name="Spormann A.M."/>
            <person name="Op den Camp H."/>
            <person name="Overmann J."/>
            <person name="Amann R."/>
            <person name="Jetten M.S.M."/>
            <person name="Mascher T."/>
            <person name="Medema M.H."/>
            <person name="Devos D.P."/>
            <person name="Kaster A.-K."/>
            <person name="Ovreas L."/>
            <person name="Rohde M."/>
            <person name="Galperin M.Y."/>
            <person name="Jogler C."/>
        </authorList>
    </citation>
    <scope>NUCLEOTIDE SEQUENCE [LARGE SCALE GENOMIC DNA]</scope>
    <source>
        <strain evidence="4 5">Pla175</strain>
    </source>
</reference>
<dbReference type="PANTHER" id="PTHR43818">
    <property type="entry name" value="BCDNA.GH03377"/>
    <property type="match status" value="1"/>
</dbReference>
<dbReference type="InterPro" id="IPR043906">
    <property type="entry name" value="Gfo/Idh/MocA_OxRdtase_bact_C"/>
</dbReference>
<feature type="domain" description="Gfo/Idh/MocA-like oxidoreductase bacterial type C-terminal" evidence="3">
    <location>
        <begin position="209"/>
        <end position="279"/>
    </location>
</feature>
<accession>A0A518DCE1</accession>
<dbReference type="InterPro" id="IPR050463">
    <property type="entry name" value="Gfo/Idh/MocA_oxidrdct_glycsds"/>
</dbReference>
<dbReference type="EMBL" id="CP036291">
    <property type="protein sequence ID" value="QDU89096.1"/>
    <property type="molecule type" value="Genomic_DNA"/>
</dbReference>
<dbReference type="KEGG" id="pnd:Pla175_24820"/>
<dbReference type="AlphaFoldDB" id="A0A518DCE1"/>
<dbReference type="InterPro" id="IPR006311">
    <property type="entry name" value="TAT_signal"/>
</dbReference>
<evidence type="ECO:0000256" key="1">
    <source>
        <dbReference type="SAM" id="SignalP"/>
    </source>
</evidence>
<dbReference type="SUPFAM" id="SSF51735">
    <property type="entry name" value="NAD(P)-binding Rossmann-fold domains"/>
    <property type="match status" value="1"/>
</dbReference>
<gene>
    <name evidence="4" type="primary">iolG_5</name>
    <name evidence="4" type="ORF">Pla175_24820</name>
</gene>
<feature type="domain" description="Gfo/Idh/MocA-like oxidoreductase N-terminal" evidence="2">
    <location>
        <begin position="47"/>
        <end position="165"/>
    </location>
</feature>
<dbReference type="EC" id="1.1.1.18" evidence="4"/>
<proteinExistence type="predicted"/>
<name>A0A518DCE1_9BACT</name>
<dbReference type="GO" id="GO:0050112">
    <property type="term" value="F:inositol 2-dehydrogenase (NAD+) activity"/>
    <property type="evidence" value="ECO:0007669"/>
    <property type="project" value="UniProtKB-EC"/>
</dbReference>
<dbReference type="Pfam" id="PF01408">
    <property type="entry name" value="GFO_IDH_MocA"/>
    <property type="match status" value="1"/>
</dbReference>
<evidence type="ECO:0000259" key="3">
    <source>
        <dbReference type="Pfam" id="PF19051"/>
    </source>
</evidence>
<dbReference type="RefSeq" id="WP_145284927.1">
    <property type="nucleotide sequence ID" value="NZ_CP036291.1"/>
</dbReference>
<evidence type="ECO:0000313" key="5">
    <source>
        <dbReference type="Proteomes" id="UP000317429"/>
    </source>
</evidence>
<keyword evidence="4" id="KW-0560">Oxidoreductase</keyword>
<evidence type="ECO:0000313" key="4">
    <source>
        <dbReference type="EMBL" id="QDU89096.1"/>
    </source>
</evidence>
<keyword evidence="5" id="KW-1185">Reference proteome</keyword>
<protein>
    <submittedName>
        <fullName evidence="4">Inositol 2-dehydrogenase</fullName>
        <ecNumber evidence="4">1.1.1.18</ecNumber>
    </submittedName>
</protein>
<feature type="signal peptide" evidence="1">
    <location>
        <begin position="1"/>
        <end position="38"/>
    </location>
</feature>
<dbReference type="Gene3D" id="3.30.360.10">
    <property type="entry name" value="Dihydrodipicolinate Reductase, domain 2"/>
    <property type="match status" value="1"/>
</dbReference>
<keyword evidence="1" id="KW-0732">Signal</keyword>